<dbReference type="Gene3D" id="1.20.120.1220">
    <property type="match status" value="1"/>
</dbReference>
<keyword evidence="3" id="KW-0472">Membrane</keyword>
<feature type="transmembrane region" description="Helical" evidence="3">
    <location>
        <begin position="122"/>
        <end position="140"/>
    </location>
</feature>
<name>A0A4Z0H7H6_9ACTN</name>
<feature type="transmembrane region" description="Helical" evidence="3">
    <location>
        <begin position="227"/>
        <end position="247"/>
    </location>
</feature>
<dbReference type="GO" id="GO:0006465">
    <property type="term" value="P:signal peptide processing"/>
    <property type="evidence" value="ECO:0007669"/>
    <property type="project" value="TreeGrafter"/>
</dbReference>
<protein>
    <submittedName>
        <fullName evidence="5">Prepilin peptidase</fullName>
    </submittedName>
</protein>
<dbReference type="RefSeq" id="WP_135340143.1">
    <property type="nucleotide sequence ID" value="NZ_JBHLTX010000036.1"/>
</dbReference>
<keyword evidence="6" id="KW-1185">Reference proteome</keyword>
<keyword evidence="3" id="KW-0812">Transmembrane</keyword>
<keyword evidence="3" id="KW-1133">Transmembrane helix</keyword>
<dbReference type="OrthoDB" id="2087435at2"/>
<sequence>MDPLLIVVAAGYGAAVGLLLPRPWYRLAVEPGLPWRTACPRGHALTGPARGWLGTARCPACGPGEREYAPPGWLPAVGTAAVCGVLAAAAGARPELAVWLLLTPLGVLLAAVDRTVNRLPDVLTLPMAGAAAALLGVAALLPRGAGSWRRALLGGAVLGACYLLLFLISPNGMGLGDVKLAPALGIALGWYGWGVLFLGAFAGLLLGSLWGLGLLATGRAGRKTAMAFGPFMIVGAGVGLVLGALGAA</sequence>
<accession>A0A4Z0H7H6</accession>
<dbReference type="GO" id="GO:0004190">
    <property type="term" value="F:aspartic-type endopeptidase activity"/>
    <property type="evidence" value="ECO:0007669"/>
    <property type="project" value="InterPro"/>
</dbReference>
<dbReference type="GO" id="GO:0005886">
    <property type="term" value="C:plasma membrane"/>
    <property type="evidence" value="ECO:0007669"/>
    <property type="project" value="TreeGrafter"/>
</dbReference>
<feature type="transmembrane region" description="Helical" evidence="3">
    <location>
        <begin position="96"/>
        <end position="116"/>
    </location>
</feature>
<dbReference type="Pfam" id="PF01478">
    <property type="entry name" value="Peptidase_A24"/>
    <property type="match status" value="1"/>
</dbReference>
<dbReference type="PANTHER" id="PTHR30487:SF0">
    <property type="entry name" value="PREPILIN LEADER PEPTIDASE_N-METHYLTRANSFERASE-RELATED"/>
    <property type="match status" value="1"/>
</dbReference>
<dbReference type="PANTHER" id="PTHR30487">
    <property type="entry name" value="TYPE 4 PREPILIN-LIKE PROTEINS LEADER PEPTIDE-PROCESSING ENZYME"/>
    <property type="match status" value="1"/>
</dbReference>
<proteinExistence type="inferred from homology"/>
<dbReference type="InterPro" id="IPR000045">
    <property type="entry name" value="Prepilin_IV_endopep_pep"/>
</dbReference>
<gene>
    <name evidence="5" type="ORF">E4099_18205</name>
</gene>
<dbReference type="InterPro" id="IPR050882">
    <property type="entry name" value="Prepilin_peptidase/N-MTase"/>
</dbReference>
<comment type="caution">
    <text evidence="5">The sequence shown here is derived from an EMBL/GenBank/DDBJ whole genome shotgun (WGS) entry which is preliminary data.</text>
</comment>
<organism evidence="5 6">
    <name type="scientific">Streptomyces palmae</name>
    <dbReference type="NCBI Taxonomy" id="1701085"/>
    <lineage>
        <taxon>Bacteria</taxon>
        <taxon>Bacillati</taxon>
        <taxon>Actinomycetota</taxon>
        <taxon>Actinomycetes</taxon>
        <taxon>Kitasatosporales</taxon>
        <taxon>Streptomycetaceae</taxon>
        <taxon>Streptomyces</taxon>
    </lineage>
</organism>
<evidence type="ECO:0000256" key="2">
    <source>
        <dbReference type="RuleBase" id="RU003793"/>
    </source>
</evidence>
<feature type="domain" description="Prepilin type IV endopeptidase peptidase" evidence="4">
    <location>
        <begin position="101"/>
        <end position="206"/>
    </location>
</feature>
<dbReference type="InterPro" id="IPR014032">
    <property type="entry name" value="Peptidase_A24A_bac"/>
</dbReference>
<dbReference type="Proteomes" id="UP000297948">
    <property type="component" value="Unassembled WGS sequence"/>
</dbReference>
<evidence type="ECO:0000313" key="5">
    <source>
        <dbReference type="EMBL" id="TGB06488.1"/>
    </source>
</evidence>
<dbReference type="EMBL" id="SRID01000168">
    <property type="protein sequence ID" value="TGB06488.1"/>
    <property type="molecule type" value="Genomic_DNA"/>
</dbReference>
<feature type="transmembrane region" description="Helical" evidence="3">
    <location>
        <begin position="190"/>
        <end position="215"/>
    </location>
</feature>
<dbReference type="AlphaFoldDB" id="A0A4Z0H7H6"/>
<reference evidence="5 6" key="1">
    <citation type="submission" date="2019-03" db="EMBL/GenBank/DDBJ databases">
        <authorList>
            <person name="Gonzalez-Pimentel J.L."/>
        </authorList>
    </citation>
    <scope>NUCLEOTIDE SEQUENCE [LARGE SCALE GENOMIC DNA]</scope>
    <source>
        <strain evidence="5 6">JCM 31289</strain>
    </source>
</reference>
<evidence type="ECO:0000313" key="6">
    <source>
        <dbReference type="Proteomes" id="UP000297948"/>
    </source>
</evidence>
<evidence type="ECO:0000256" key="1">
    <source>
        <dbReference type="ARBA" id="ARBA00005801"/>
    </source>
</evidence>
<evidence type="ECO:0000259" key="4">
    <source>
        <dbReference type="Pfam" id="PF01478"/>
    </source>
</evidence>
<dbReference type="PRINTS" id="PR00864">
    <property type="entry name" value="PREPILNPTASE"/>
</dbReference>
<comment type="similarity">
    <text evidence="1 2">Belongs to the peptidase A24 family.</text>
</comment>
<feature type="transmembrane region" description="Helical" evidence="3">
    <location>
        <begin position="152"/>
        <end position="170"/>
    </location>
</feature>
<evidence type="ECO:0000256" key="3">
    <source>
        <dbReference type="SAM" id="Phobius"/>
    </source>
</evidence>